<name>A0A8J2X5D6_ZYGB2</name>
<keyword evidence="3" id="KW-1185">Reference proteome</keyword>
<dbReference type="PANTHER" id="PTHR28047">
    <property type="entry name" value="PROTEIN DCG1"/>
    <property type="match status" value="1"/>
</dbReference>
<dbReference type="EMBL" id="HG316467">
    <property type="protein sequence ID" value="CDF91840.1"/>
    <property type="molecule type" value="Genomic_DNA"/>
</dbReference>
<sequence>MRILILNPNSSETMTAAVAQSLRGHSGRSELTFATGPPECPAEINGPQTATQSVKGCWKLLGDRSSKLYHGNFDGIVIACFSDHPLVEKLREAGGPPCCALLPACVAHLTLLGRAPPFSIVTSSQEWVAPLDQSVLELCAPRSRDAWRGTVAAQLTPLQIGRDVVEQVAATVRARNVRELGSRTVVLGCAGFSGVYKELQELLQGEALLVEPVQVAVACIESAIGYGSV</sequence>
<organism evidence="2 3">
    <name type="scientific">Zygosaccharomyces bailii (strain CLIB 213 / ATCC 58445 / CBS 680 / BCRC 21525 / NBRC 1098 / NCYC 1416 / NRRL Y-2227)</name>
    <dbReference type="NCBI Taxonomy" id="1333698"/>
    <lineage>
        <taxon>Eukaryota</taxon>
        <taxon>Fungi</taxon>
        <taxon>Dikarya</taxon>
        <taxon>Ascomycota</taxon>
        <taxon>Saccharomycotina</taxon>
        <taxon>Saccharomycetes</taxon>
        <taxon>Saccharomycetales</taxon>
        <taxon>Saccharomycetaceae</taxon>
        <taxon>Zygosaccharomyces</taxon>
    </lineage>
</organism>
<dbReference type="PANTHER" id="PTHR28047:SF5">
    <property type="entry name" value="PROTEIN DCG1"/>
    <property type="match status" value="1"/>
</dbReference>
<evidence type="ECO:0000256" key="1">
    <source>
        <dbReference type="ARBA" id="ARBA00038414"/>
    </source>
</evidence>
<dbReference type="OrthoDB" id="412018at2759"/>
<protein>
    <submittedName>
        <fullName evidence="2">ZYBA0S14-02366g1_1</fullName>
    </submittedName>
</protein>
<dbReference type="InterPro" id="IPR052186">
    <property type="entry name" value="Hydantoin_racemase-like"/>
</dbReference>
<evidence type="ECO:0000313" key="2">
    <source>
        <dbReference type="EMBL" id="CDF91840.1"/>
    </source>
</evidence>
<evidence type="ECO:0000313" key="3">
    <source>
        <dbReference type="Proteomes" id="UP000019375"/>
    </source>
</evidence>
<dbReference type="Pfam" id="PF01177">
    <property type="entry name" value="Asp_Glu_race"/>
    <property type="match status" value="1"/>
</dbReference>
<proteinExistence type="inferred from homology"/>
<dbReference type="AlphaFoldDB" id="A0A8J2X5D6"/>
<accession>A0A8J2X5D6</accession>
<dbReference type="Gene3D" id="3.40.50.12500">
    <property type="match status" value="1"/>
</dbReference>
<dbReference type="GO" id="GO:0047661">
    <property type="term" value="F:amino-acid racemase activity"/>
    <property type="evidence" value="ECO:0007669"/>
    <property type="project" value="InterPro"/>
</dbReference>
<dbReference type="InterPro" id="IPR053714">
    <property type="entry name" value="Iso_Racemase_Enz_sf"/>
</dbReference>
<dbReference type="InterPro" id="IPR015942">
    <property type="entry name" value="Asp/Glu/hydantoin_racemase"/>
</dbReference>
<reference evidence="3" key="1">
    <citation type="journal article" date="2013" name="Genome Announc.">
        <title>Genome sequence of the food spoilage yeast Zygosaccharomyces bailii CLIB 213(T).</title>
        <authorList>
            <person name="Galeote V."/>
            <person name="Bigey F."/>
            <person name="Devillers H."/>
            <person name="Neuveglise C."/>
            <person name="Dequin S."/>
        </authorList>
    </citation>
    <scope>NUCLEOTIDE SEQUENCE [LARGE SCALE GENOMIC DNA]</scope>
    <source>
        <strain evidence="3">CLIB 213 / ATCC 58445 / CBS 680 / CCRC 21525 / NBRC 1098 / NCYC 1416 / NRRL Y-2227</strain>
    </source>
</reference>
<comment type="similarity">
    <text evidence="1">Belongs to the HyuE racemase family.</text>
</comment>
<dbReference type="Proteomes" id="UP000019375">
    <property type="component" value="Unassembled WGS sequence"/>
</dbReference>
<gene>
    <name evidence="2" type="ORF">BN860_02366g</name>
</gene>